<evidence type="ECO:0000313" key="1">
    <source>
        <dbReference type="EMBL" id="CDP36625.1"/>
    </source>
</evidence>
<gene>
    <name evidence="1" type="ORF">GNLVRS02_ARAD1B17336g</name>
</gene>
<dbReference type="EMBL" id="HG937692">
    <property type="protein sequence ID" value="CDP36625.1"/>
    <property type="molecule type" value="Genomic_DNA"/>
</dbReference>
<reference evidence="1" key="2">
    <citation type="submission" date="2014-06" db="EMBL/GenBank/DDBJ databases">
        <title>The complete genome of Blastobotrys (Arxula) adeninivorans LS3 - a yeast of biotechnological interest.</title>
        <authorList>
            <person name="Kunze G."/>
            <person name="Gaillardin C."/>
            <person name="Czernicka M."/>
            <person name="Durrens P."/>
            <person name="Martin T."/>
            <person name="Boer E."/>
            <person name="Gabaldon T."/>
            <person name="Cruz J."/>
            <person name="Talla E."/>
            <person name="Marck C."/>
            <person name="Goffeau A."/>
            <person name="Barbe V."/>
            <person name="Baret P."/>
            <person name="Baronian K."/>
            <person name="Beier S."/>
            <person name="Bleykasten C."/>
            <person name="Bode R."/>
            <person name="Casaregola S."/>
            <person name="Despons L."/>
            <person name="Fairhead C."/>
            <person name="Giersberg M."/>
            <person name="Gierski P."/>
            <person name="Hahnel U."/>
            <person name="Hartmann A."/>
            <person name="Jankowska D."/>
            <person name="Jubin C."/>
            <person name="Jung P."/>
            <person name="Lafontaine I."/>
            <person name="Leh-Louis V."/>
            <person name="Lemaire M."/>
            <person name="Marcet-Houben M."/>
            <person name="Mascher M."/>
            <person name="Morel G."/>
            <person name="Richard G.-F."/>
            <person name="Riechen J."/>
            <person name="Sacerdot C."/>
            <person name="Sarkar A."/>
            <person name="Savel G."/>
            <person name="Schacherer J."/>
            <person name="Sherman D."/>
            <person name="Straub M.-L."/>
            <person name="Stein N."/>
            <person name="Thierry A."/>
            <person name="Trautwein-Schult A."/>
            <person name="Westhof E."/>
            <person name="Worch S."/>
            <person name="Dujon B."/>
            <person name="Souciet J.-L."/>
            <person name="Wincker P."/>
            <person name="Scholz U."/>
            <person name="Neuveglise N."/>
        </authorList>
    </citation>
    <scope>NUCLEOTIDE SEQUENCE</scope>
    <source>
        <strain evidence="1">LS3</strain>
    </source>
</reference>
<sequence length="145" mass="15837">MSARPLLGYQLHYHVSLLADSPGILHTILVSLPTSGTTTYSLNQLRTPTWQQKCAPSRCVTFHMANSPVGKVAQLTLSNTCPLGAYPVPIRTALPISTGHLIRCTASRPLTHWDYLPHGGMMIQATIGTSLTSEKIINMPVETRF</sequence>
<dbReference type="AlphaFoldDB" id="A0A060T689"/>
<accession>A0A060T689</accession>
<protein>
    <submittedName>
        <fullName evidence="1">ARAD1B17336p</fullName>
    </submittedName>
</protein>
<organism evidence="1">
    <name type="scientific">Blastobotrys adeninivorans</name>
    <name type="common">Yeast</name>
    <name type="synonym">Arxula adeninivorans</name>
    <dbReference type="NCBI Taxonomy" id="409370"/>
    <lineage>
        <taxon>Eukaryota</taxon>
        <taxon>Fungi</taxon>
        <taxon>Dikarya</taxon>
        <taxon>Ascomycota</taxon>
        <taxon>Saccharomycotina</taxon>
        <taxon>Dipodascomycetes</taxon>
        <taxon>Dipodascales</taxon>
        <taxon>Trichomonascaceae</taxon>
        <taxon>Blastobotrys</taxon>
    </lineage>
</organism>
<reference evidence="1" key="1">
    <citation type="submission" date="2014-02" db="EMBL/GenBank/DDBJ databases">
        <authorList>
            <person name="Genoscope - CEA"/>
        </authorList>
    </citation>
    <scope>NUCLEOTIDE SEQUENCE</scope>
    <source>
        <strain evidence="1">LS3</strain>
    </source>
</reference>
<name>A0A060T689_BLAAD</name>
<proteinExistence type="predicted"/>